<keyword evidence="3" id="KW-1185">Reference proteome</keyword>
<keyword evidence="1" id="KW-0472">Membrane</keyword>
<keyword evidence="1" id="KW-1133">Transmembrane helix</keyword>
<organism evidence="2 3">
    <name type="scientific">Natronobacterium haloterrestre</name>
    <name type="common">Halobiforma haloterrestris</name>
    <dbReference type="NCBI Taxonomy" id="148448"/>
    <lineage>
        <taxon>Archaea</taxon>
        <taxon>Methanobacteriati</taxon>
        <taxon>Methanobacteriota</taxon>
        <taxon>Stenosarchaea group</taxon>
        <taxon>Halobacteria</taxon>
        <taxon>Halobacteriales</taxon>
        <taxon>Natrialbaceae</taxon>
        <taxon>Natronobacterium</taxon>
    </lineage>
</organism>
<accession>A0A1I1KYD9</accession>
<feature type="transmembrane region" description="Helical" evidence="1">
    <location>
        <begin position="33"/>
        <end position="52"/>
    </location>
</feature>
<name>A0A1I1KYD9_NATHA</name>
<dbReference type="EMBL" id="FOKW01000012">
    <property type="protein sequence ID" value="SFC62410.1"/>
    <property type="molecule type" value="Genomic_DNA"/>
</dbReference>
<feature type="transmembrane region" description="Helical" evidence="1">
    <location>
        <begin position="7"/>
        <end position="27"/>
    </location>
</feature>
<keyword evidence="1" id="KW-0812">Transmembrane</keyword>
<dbReference type="AlphaFoldDB" id="A0A1I1KYD9"/>
<proteinExistence type="predicted"/>
<evidence type="ECO:0000256" key="1">
    <source>
        <dbReference type="SAM" id="Phobius"/>
    </source>
</evidence>
<dbReference type="Proteomes" id="UP000199161">
    <property type="component" value="Unassembled WGS sequence"/>
</dbReference>
<gene>
    <name evidence="2" type="ORF">SAMN05444422_11266</name>
</gene>
<reference evidence="3" key="1">
    <citation type="submission" date="2016-10" db="EMBL/GenBank/DDBJ databases">
        <authorList>
            <person name="Varghese N."/>
            <person name="Submissions S."/>
        </authorList>
    </citation>
    <scope>NUCLEOTIDE SEQUENCE [LARGE SCALE GENOMIC DNA]</scope>
    <source>
        <strain evidence="3">DSM 13078</strain>
    </source>
</reference>
<evidence type="ECO:0000313" key="2">
    <source>
        <dbReference type="EMBL" id="SFC62410.1"/>
    </source>
</evidence>
<sequence length="59" mass="6445">MMNTNNSWLAFTVIGLVLLVFGLFFLAETPWYVQYPVLIGAVFLSIVGVSYANSNSAPS</sequence>
<evidence type="ECO:0000313" key="3">
    <source>
        <dbReference type="Proteomes" id="UP000199161"/>
    </source>
</evidence>
<protein>
    <submittedName>
        <fullName evidence="2">Uncharacterized protein</fullName>
    </submittedName>
</protein>